<dbReference type="InterPro" id="IPR057336">
    <property type="entry name" value="GerAC_N"/>
</dbReference>
<reference evidence="10 11" key="1">
    <citation type="submission" date="2021-06" db="EMBL/GenBank/DDBJ databases">
        <authorList>
            <person name="Sun Q."/>
            <person name="Li D."/>
        </authorList>
    </citation>
    <scope>NUCLEOTIDE SEQUENCE [LARGE SCALE GENOMIC DNA]</scope>
    <source>
        <strain evidence="10 11">MSJ-40</strain>
    </source>
</reference>
<dbReference type="Proteomes" id="UP000749471">
    <property type="component" value="Unassembled WGS sequence"/>
</dbReference>
<evidence type="ECO:0000256" key="7">
    <source>
        <dbReference type="ARBA" id="ARBA00023288"/>
    </source>
</evidence>
<keyword evidence="5" id="KW-0472">Membrane</keyword>
<comment type="subcellular location">
    <subcellularLocation>
        <location evidence="1">Membrane</location>
        <topology evidence="1">Lipid-anchor</topology>
    </subcellularLocation>
</comment>
<keyword evidence="6" id="KW-0564">Palmitate</keyword>
<evidence type="ECO:0000256" key="6">
    <source>
        <dbReference type="ARBA" id="ARBA00023139"/>
    </source>
</evidence>
<dbReference type="PANTHER" id="PTHR35789">
    <property type="entry name" value="SPORE GERMINATION PROTEIN B3"/>
    <property type="match status" value="1"/>
</dbReference>
<evidence type="ECO:0000259" key="9">
    <source>
        <dbReference type="Pfam" id="PF25198"/>
    </source>
</evidence>
<dbReference type="RefSeq" id="WP_216516709.1">
    <property type="nucleotide sequence ID" value="NZ_JAHLPM010000002.1"/>
</dbReference>
<keyword evidence="4" id="KW-0732">Signal</keyword>
<keyword evidence="11" id="KW-1185">Reference proteome</keyword>
<dbReference type="InterPro" id="IPR046953">
    <property type="entry name" value="Spore_GerAC-like_C"/>
</dbReference>
<dbReference type="InterPro" id="IPR008844">
    <property type="entry name" value="Spore_GerAC-like"/>
</dbReference>
<protein>
    <submittedName>
        <fullName evidence="10">Ger(X)C family spore germination protein</fullName>
    </submittedName>
</protein>
<proteinExistence type="inferred from homology"/>
<dbReference type="PANTHER" id="PTHR35789:SF1">
    <property type="entry name" value="SPORE GERMINATION PROTEIN B3"/>
    <property type="match status" value="1"/>
</dbReference>
<evidence type="ECO:0000256" key="3">
    <source>
        <dbReference type="ARBA" id="ARBA00022544"/>
    </source>
</evidence>
<dbReference type="Pfam" id="PF05504">
    <property type="entry name" value="Spore_GerAC"/>
    <property type="match status" value="1"/>
</dbReference>
<name>A0ABS6E358_9FIRM</name>
<feature type="domain" description="Spore germination protein N-terminal" evidence="9">
    <location>
        <begin position="22"/>
        <end position="194"/>
    </location>
</feature>
<evidence type="ECO:0000259" key="8">
    <source>
        <dbReference type="Pfam" id="PF05504"/>
    </source>
</evidence>
<dbReference type="Pfam" id="PF25198">
    <property type="entry name" value="Spore_GerAC_N"/>
    <property type="match status" value="1"/>
</dbReference>
<accession>A0ABS6E358</accession>
<comment type="caution">
    <text evidence="10">The sequence shown here is derived from an EMBL/GenBank/DDBJ whole genome shotgun (WGS) entry which is preliminary data.</text>
</comment>
<keyword evidence="7" id="KW-0449">Lipoprotein</keyword>
<evidence type="ECO:0000256" key="5">
    <source>
        <dbReference type="ARBA" id="ARBA00023136"/>
    </source>
</evidence>
<evidence type="ECO:0000256" key="1">
    <source>
        <dbReference type="ARBA" id="ARBA00004635"/>
    </source>
</evidence>
<dbReference type="EMBL" id="JAHLPM010000002">
    <property type="protein sequence ID" value="MBU5437016.1"/>
    <property type="molecule type" value="Genomic_DNA"/>
</dbReference>
<dbReference type="NCBIfam" id="TIGR02887">
    <property type="entry name" value="spore_ger_x_C"/>
    <property type="match status" value="1"/>
</dbReference>
<evidence type="ECO:0000313" key="10">
    <source>
        <dbReference type="EMBL" id="MBU5437016.1"/>
    </source>
</evidence>
<evidence type="ECO:0000256" key="4">
    <source>
        <dbReference type="ARBA" id="ARBA00022729"/>
    </source>
</evidence>
<gene>
    <name evidence="10" type="ORF">KQI42_03280</name>
</gene>
<feature type="domain" description="Spore germination GerAC-like C-terminal" evidence="8">
    <location>
        <begin position="206"/>
        <end position="371"/>
    </location>
</feature>
<evidence type="ECO:0000313" key="11">
    <source>
        <dbReference type="Proteomes" id="UP000749471"/>
    </source>
</evidence>
<evidence type="ECO:0000256" key="2">
    <source>
        <dbReference type="ARBA" id="ARBA00007886"/>
    </source>
</evidence>
<sequence>MKKKTLLLIMVTSIIFLTGCWDMVEINQRIFPYSIGVDINEGGDEGKYLVTISYPNVNAIGKNPSQEEQVYIISTTATSIFEGSRHLATRVQYPFYFKHLRVLVLGEELAKDEVLVRQVMDGLNRDFAINKKVQVAVAEGKAKDLIETKTERQEVIEGTIFSLLINDKASARFTSQTLTDFIKSTDANGVALVPKAISKKDEIKISGGALFKKYKFIGYIGELENRAISMVKEKVNRELVETEHNGVTLSYSITDLKSNKKLITTEEGMKIRISIETEGALQEYILEDRPTINNDEILNSMERAVEKQLKKELEKTIEVLQQKYNADALGIAEYLSKFHPRVWREVEKDWDTIFPDIDFEVSVDVKMRRRGLVR</sequence>
<comment type="similarity">
    <text evidence="2">Belongs to the GerABKC lipoprotein family.</text>
</comment>
<keyword evidence="3" id="KW-0309">Germination</keyword>
<dbReference type="PROSITE" id="PS51257">
    <property type="entry name" value="PROKAR_LIPOPROTEIN"/>
    <property type="match status" value="1"/>
</dbReference>
<organism evidence="10 11">
    <name type="scientific">Tissierella simiarum</name>
    <dbReference type="NCBI Taxonomy" id="2841534"/>
    <lineage>
        <taxon>Bacteria</taxon>
        <taxon>Bacillati</taxon>
        <taxon>Bacillota</taxon>
        <taxon>Tissierellia</taxon>
        <taxon>Tissierellales</taxon>
        <taxon>Tissierellaceae</taxon>
        <taxon>Tissierella</taxon>
    </lineage>
</organism>